<dbReference type="InterPro" id="IPR049238">
    <property type="entry name" value="DUF6873"/>
</dbReference>
<gene>
    <name evidence="2" type="ORF">GND95_08035</name>
</gene>
<evidence type="ECO:0000259" key="1">
    <source>
        <dbReference type="Pfam" id="PF21778"/>
    </source>
</evidence>
<dbReference type="AlphaFoldDB" id="A0A7C8LCC9"/>
<proteinExistence type="predicted"/>
<evidence type="ECO:0000313" key="2">
    <source>
        <dbReference type="EMBL" id="KAE9634062.1"/>
    </source>
</evidence>
<feature type="domain" description="DUF6873" evidence="1">
    <location>
        <begin position="8"/>
        <end position="226"/>
    </location>
</feature>
<keyword evidence="3" id="KW-1185">Reference proteome</keyword>
<name>A0A7C8LCC9_9FIRM</name>
<organism evidence="2 3">
    <name type="scientific">Defluviitalea raffinosedens</name>
    <dbReference type="NCBI Taxonomy" id="1450156"/>
    <lineage>
        <taxon>Bacteria</taxon>
        <taxon>Bacillati</taxon>
        <taxon>Bacillota</taxon>
        <taxon>Clostridia</taxon>
        <taxon>Lachnospirales</taxon>
        <taxon>Defluviitaleaceae</taxon>
        <taxon>Defluviitalea</taxon>
    </lineage>
</organism>
<dbReference type="EMBL" id="WSLF01000006">
    <property type="protein sequence ID" value="KAE9634062.1"/>
    <property type="molecule type" value="Genomic_DNA"/>
</dbReference>
<sequence>MIFLSPNTYDHLKSILRQNDEVIEIHSLGTVYESINHHPDIFLFCGDEKIYISAEQYQCIKDHISSSLPIEVLENQLGHRYPYTVSFNGVMLGKYFIHNLNYTASAILEDMKKKKKILIHVRQGYTRCSALPIDNSSLITSDAGIAKAVVPHGIDVCLIRPGFVSLPGQLYGFIGGTAGRVKDTIYFTGDISKHPDYEKIKSFIYAKGLHIAYVPDRPLMDVGSILTFSQANKS</sequence>
<protein>
    <recommendedName>
        <fullName evidence="1">DUF6873 domain-containing protein</fullName>
    </recommendedName>
</protein>
<dbReference type="Proteomes" id="UP000483018">
    <property type="component" value="Unassembled WGS sequence"/>
</dbReference>
<reference evidence="2 3" key="1">
    <citation type="submission" date="2019-12" db="EMBL/GenBank/DDBJ databases">
        <title>Defluviitalea raffinosedens, isolated from a biogas fermenter, genome sequencing and characterization.</title>
        <authorList>
            <person name="Rettenmaier R."/>
            <person name="Schneider M."/>
            <person name="Neuhaus K."/>
            <person name="Liebl W."/>
            <person name="Zverlov V."/>
        </authorList>
    </citation>
    <scope>NUCLEOTIDE SEQUENCE [LARGE SCALE GENOMIC DNA]</scope>
    <source>
        <strain evidence="2 3">249c-K6</strain>
    </source>
</reference>
<comment type="caution">
    <text evidence="2">The sequence shown here is derived from an EMBL/GenBank/DDBJ whole genome shotgun (WGS) entry which is preliminary data.</text>
</comment>
<evidence type="ECO:0000313" key="3">
    <source>
        <dbReference type="Proteomes" id="UP000483018"/>
    </source>
</evidence>
<accession>A0A7C8LCC9</accession>
<dbReference type="OrthoDB" id="1753686at2"/>
<dbReference type="Pfam" id="PF21778">
    <property type="entry name" value="DUF6873"/>
    <property type="match status" value="1"/>
</dbReference>